<dbReference type="PANTHER" id="PTHR43414">
    <property type="entry name" value="MULTIDRUG RESISTANCE PROTEIN MDTG"/>
    <property type="match status" value="1"/>
</dbReference>
<name>A0AAU7E9V2_9BACT</name>
<evidence type="ECO:0000256" key="7">
    <source>
        <dbReference type="SAM" id="Phobius"/>
    </source>
</evidence>
<dbReference type="Pfam" id="PF07690">
    <property type="entry name" value="MFS_1"/>
    <property type="match status" value="2"/>
</dbReference>
<feature type="transmembrane region" description="Helical" evidence="7">
    <location>
        <begin position="132"/>
        <end position="153"/>
    </location>
</feature>
<dbReference type="SUPFAM" id="SSF103473">
    <property type="entry name" value="MFS general substrate transporter"/>
    <property type="match status" value="1"/>
</dbReference>
<evidence type="ECO:0000256" key="5">
    <source>
        <dbReference type="ARBA" id="ARBA00022989"/>
    </source>
</evidence>
<feature type="transmembrane region" description="Helical" evidence="7">
    <location>
        <begin position="334"/>
        <end position="356"/>
    </location>
</feature>
<evidence type="ECO:0000256" key="6">
    <source>
        <dbReference type="ARBA" id="ARBA00023136"/>
    </source>
</evidence>
<keyword evidence="4 7" id="KW-0812">Transmembrane</keyword>
<keyword evidence="3" id="KW-1003">Cell membrane</keyword>
<protein>
    <submittedName>
        <fullName evidence="9">MFS transporter</fullName>
    </submittedName>
</protein>
<dbReference type="Gene3D" id="1.20.1250.20">
    <property type="entry name" value="MFS general substrate transporter like domains"/>
    <property type="match status" value="2"/>
</dbReference>
<dbReference type="RefSeq" id="WP_348518997.1">
    <property type="nucleotide sequence ID" value="NZ_CP155620.1"/>
</dbReference>
<evidence type="ECO:0000256" key="2">
    <source>
        <dbReference type="ARBA" id="ARBA00022448"/>
    </source>
</evidence>
<dbReference type="GO" id="GO:0005886">
    <property type="term" value="C:plasma membrane"/>
    <property type="evidence" value="ECO:0007669"/>
    <property type="project" value="UniProtKB-SubCell"/>
</dbReference>
<dbReference type="EMBL" id="CP155620">
    <property type="protein sequence ID" value="XBJ29914.1"/>
    <property type="molecule type" value="Genomic_DNA"/>
</dbReference>
<feature type="transmembrane region" description="Helical" evidence="7">
    <location>
        <begin position="165"/>
        <end position="185"/>
    </location>
</feature>
<comment type="subcellular location">
    <subcellularLocation>
        <location evidence="1">Cell membrane</location>
        <topology evidence="1">Multi-pass membrane protein</topology>
    </subcellularLocation>
</comment>
<evidence type="ECO:0000256" key="3">
    <source>
        <dbReference type="ARBA" id="ARBA00022475"/>
    </source>
</evidence>
<dbReference type="InterPro" id="IPR020846">
    <property type="entry name" value="MFS_dom"/>
</dbReference>
<accession>A0AAU7E9V2</accession>
<dbReference type="PRINTS" id="PR01035">
    <property type="entry name" value="TCRTETA"/>
</dbReference>
<evidence type="ECO:0000313" key="9">
    <source>
        <dbReference type="EMBL" id="XBJ29914.1"/>
    </source>
</evidence>
<dbReference type="PANTHER" id="PTHR43414:SF6">
    <property type="entry name" value="MULTIDRUG RESISTANCE PROTEIN MDTG"/>
    <property type="match status" value="1"/>
</dbReference>
<feature type="transmembrane region" description="Helical" evidence="7">
    <location>
        <begin position="272"/>
        <end position="291"/>
    </location>
</feature>
<feature type="transmembrane region" description="Helical" evidence="7">
    <location>
        <begin position="297"/>
        <end position="322"/>
    </location>
</feature>
<dbReference type="InterPro" id="IPR001958">
    <property type="entry name" value="Tet-R_TetA/multi-R_MdtG-like"/>
</dbReference>
<keyword evidence="2" id="KW-0813">Transport</keyword>
<feature type="transmembrane region" description="Helical" evidence="7">
    <location>
        <begin position="103"/>
        <end position="125"/>
    </location>
</feature>
<feature type="transmembrane region" description="Helical" evidence="7">
    <location>
        <begin position="241"/>
        <end position="260"/>
    </location>
</feature>
<dbReference type="GO" id="GO:0022857">
    <property type="term" value="F:transmembrane transporter activity"/>
    <property type="evidence" value="ECO:0007669"/>
    <property type="project" value="InterPro"/>
</dbReference>
<proteinExistence type="predicted"/>
<keyword evidence="5 7" id="KW-1133">Transmembrane helix</keyword>
<feature type="transmembrane region" description="Helical" evidence="7">
    <location>
        <begin position="362"/>
        <end position="383"/>
    </location>
</feature>
<dbReference type="InterPro" id="IPR011701">
    <property type="entry name" value="MFS"/>
</dbReference>
<dbReference type="InterPro" id="IPR036259">
    <property type="entry name" value="MFS_trans_sf"/>
</dbReference>
<evidence type="ECO:0000256" key="1">
    <source>
        <dbReference type="ARBA" id="ARBA00004651"/>
    </source>
</evidence>
<dbReference type="PROSITE" id="PS50850">
    <property type="entry name" value="MFS"/>
    <property type="match status" value="1"/>
</dbReference>
<organism evidence="9">
    <name type="scientific">Campylobacter sp. CCS1377</name>
    <dbReference type="NCBI Taxonomy" id="3158229"/>
    <lineage>
        <taxon>Bacteria</taxon>
        <taxon>Pseudomonadati</taxon>
        <taxon>Campylobacterota</taxon>
        <taxon>Epsilonproteobacteria</taxon>
        <taxon>Campylobacterales</taxon>
        <taxon>Campylobacteraceae</taxon>
        <taxon>Campylobacter</taxon>
    </lineage>
</organism>
<reference evidence="9" key="1">
    <citation type="submission" date="2024-05" db="EMBL/GenBank/DDBJ databases">
        <title>Campylobacter coli isolated from environmental waters in Slovenia.</title>
        <authorList>
            <person name="Zautner A.E."/>
            <person name="Bunk B."/>
            <person name="Riedel T."/>
            <person name="Sproeer C."/>
        </authorList>
    </citation>
    <scope>NUCLEOTIDE SEQUENCE</scope>
    <source>
        <strain evidence="9">CCS1377</strain>
    </source>
</reference>
<sequence length="393" mass="42969">MNHFQKTLLICWFGVFTTSMGLSQIAPILPLFMRELGLVKLSDISFYSGLAFGITPLGMAIFSPLWAYLGAKYGYKNMLLRASFGMSILSLWLSFANSATEVVLIRALTGIISGFTSAAVVFIAVISPKEKVAYALGTLSTASISGSLIGPLFGGFIAEFFSIRFVFDLIAFLIACSFITIFIFIKENKNQKELKKYNEDTKTNKTLIAILFITTFIIQFGTFGSIPMLSIFVGEIYQGEYLAFWTGIVVAASGISNLFFAPKLGKIADKIGPSKVIFSSLVFCGICFYLQNLALNIYSLIIFRLLIGVGLGGLLPCVNALLKKSVSAKNLSVIFGFNQSAQFIGNFVGAFGSGIIGSHFGVKIVFISVALLFILNAILFFIFERKYIFSKKL</sequence>
<evidence type="ECO:0000259" key="8">
    <source>
        <dbReference type="PROSITE" id="PS50850"/>
    </source>
</evidence>
<feature type="transmembrane region" description="Helical" evidence="7">
    <location>
        <begin position="206"/>
        <end position="229"/>
    </location>
</feature>
<feature type="transmembrane region" description="Helical" evidence="7">
    <location>
        <begin position="47"/>
        <end position="71"/>
    </location>
</feature>
<feature type="domain" description="Major facilitator superfamily (MFS) profile" evidence="8">
    <location>
        <begin position="7"/>
        <end position="388"/>
    </location>
</feature>
<evidence type="ECO:0000256" key="4">
    <source>
        <dbReference type="ARBA" id="ARBA00022692"/>
    </source>
</evidence>
<keyword evidence="6 7" id="KW-0472">Membrane</keyword>
<gene>
    <name evidence="9" type="ORF">AAH949_03525</name>
</gene>
<feature type="transmembrane region" description="Helical" evidence="7">
    <location>
        <begin position="78"/>
        <end position="97"/>
    </location>
</feature>
<dbReference type="AlphaFoldDB" id="A0AAU7E9V2"/>